<name>A0A068RSW4_9FUNG</name>
<comment type="caution">
    <text evidence="1">The sequence shown here is derived from an EMBL/GenBank/DDBJ whole genome shotgun (WGS) entry which is preliminary data.</text>
</comment>
<dbReference type="VEuPathDB" id="FungiDB:LCOR_04162.1"/>
<reference evidence="1" key="1">
    <citation type="submission" date="2013-08" db="EMBL/GenBank/DDBJ databases">
        <title>Gene expansion shapes genome architecture in the human pathogen Lichtheimia corymbifera: an evolutionary genomics analysis in the ancient terrestrial Mucorales (Mucoromycotina).</title>
        <authorList>
            <person name="Schwartze V.U."/>
            <person name="Winter S."/>
            <person name="Shelest E."/>
            <person name="Marcet-Houben M."/>
            <person name="Horn F."/>
            <person name="Wehner S."/>
            <person name="Hoffmann K."/>
            <person name="Riege K."/>
            <person name="Sammeth M."/>
            <person name="Nowrousian M."/>
            <person name="Valiante V."/>
            <person name="Linde J."/>
            <person name="Jacobsen I.D."/>
            <person name="Marz M."/>
            <person name="Brakhage A.A."/>
            <person name="Gabaldon T."/>
            <person name="Bocker S."/>
            <person name="Voigt K."/>
        </authorList>
    </citation>
    <scope>NUCLEOTIDE SEQUENCE [LARGE SCALE GENOMIC DNA]</scope>
    <source>
        <strain evidence="1">FSU 9682</strain>
    </source>
</reference>
<protein>
    <submittedName>
        <fullName evidence="1">Uncharacterized protein</fullName>
    </submittedName>
</protein>
<dbReference type="EMBL" id="CBTN010000014">
    <property type="protein sequence ID" value="CDH52717.1"/>
    <property type="molecule type" value="Genomic_DNA"/>
</dbReference>
<gene>
    <name evidence="1" type="ORF">LCOR_04162.1</name>
</gene>
<dbReference type="Proteomes" id="UP000027586">
    <property type="component" value="Unassembled WGS sequence"/>
</dbReference>
<accession>A0A068RSW4</accession>
<organism evidence="1 2">
    <name type="scientific">Lichtheimia corymbifera JMRC:FSU:9682</name>
    <dbReference type="NCBI Taxonomy" id="1263082"/>
    <lineage>
        <taxon>Eukaryota</taxon>
        <taxon>Fungi</taxon>
        <taxon>Fungi incertae sedis</taxon>
        <taxon>Mucoromycota</taxon>
        <taxon>Mucoromycotina</taxon>
        <taxon>Mucoromycetes</taxon>
        <taxon>Mucorales</taxon>
        <taxon>Lichtheimiaceae</taxon>
        <taxon>Lichtheimia</taxon>
    </lineage>
</organism>
<sequence length="162" mass="18683">MPVSQNFTMKRGVFNRTILFVGIKRTLGASFTIRLAIPRFHNVTTSLVEKKFKRSTQDLLWLVVTLGESENGHDDRETSTQDALHPAAQLCSMKEPTFHCRIFSYGHLYDLHILKSMMLYDKWSLFIVKQADPDRAKDAQRRACVTQLICIILPNERRSLSI</sequence>
<dbReference type="AlphaFoldDB" id="A0A068RSW4"/>
<evidence type="ECO:0000313" key="1">
    <source>
        <dbReference type="EMBL" id="CDH52717.1"/>
    </source>
</evidence>
<evidence type="ECO:0000313" key="2">
    <source>
        <dbReference type="Proteomes" id="UP000027586"/>
    </source>
</evidence>
<proteinExistence type="predicted"/>
<keyword evidence="2" id="KW-1185">Reference proteome</keyword>